<dbReference type="EMBL" id="JACRSV010000002">
    <property type="protein sequence ID" value="MBC8560284.1"/>
    <property type="molecule type" value="Genomic_DNA"/>
</dbReference>
<name>A0A926E271_9FIRM</name>
<protein>
    <submittedName>
        <fullName evidence="1">Uncharacterized protein</fullName>
    </submittedName>
</protein>
<dbReference type="AlphaFoldDB" id="A0A926E271"/>
<proteinExistence type="predicted"/>
<sequence length="160" mass="18331">MRIQYIAKRTCCIVGRPDVPYGYEPVVEYEFNGLIARGVTSFLFCGVGPFERLCLETLQKLQQCYGYIPIRLTLIGSDAHLLADYEDEFDAIICLCRQSEPHLRPVRYAIGNSRFLFYYQRDDFGGAFSDIRYGLDMGLELINVAESKREADKTPFTSLL</sequence>
<evidence type="ECO:0000313" key="2">
    <source>
        <dbReference type="Proteomes" id="UP000610760"/>
    </source>
</evidence>
<gene>
    <name evidence="1" type="ORF">H8710_09430</name>
</gene>
<keyword evidence="2" id="KW-1185">Reference proteome</keyword>
<evidence type="ECO:0000313" key="1">
    <source>
        <dbReference type="EMBL" id="MBC8560284.1"/>
    </source>
</evidence>
<dbReference type="Proteomes" id="UP000610760">
    <property type="component" value="Unassembled WGS sequence"/>
</dbReference>
<accession>A0A926E271</accession>
<comment type="caution">
    <text evidence="1">The sequence shown here is derived from an EMBL/GenBank/DDBJ whole genome shotgun (WGS) entry which is preliminary data.</text>
</comment>
<dbReference type="RefSeq" id="WP_249295259.1">
    <property type="nucleotide sequence ID" value="NZ_JACRSV010000002.1"/>
</dbReference>
<organism evidence="1 2">
    <name type="scientific">Fumia xinanensis</name>
    <dbReference type="NCBI Taxonomy" id="2763659"/>
    <lineage>
        <taxon>Bacteria</taxon>
        <taxon>Bacillati</taxon>
        <taxon>Bacillota</taxon>
        <taxon>Clostridia</taxon>
        <taxon>Eubacteriales</taxon>
        <taxon>Oscillospiraceae</taxon>
        <taxon>Fumia</taxon>
    </lineage>
</organism>
<reference evidence="1" key="1">
    <citation type="submission" date="2020-08" db="EMBL/GenBank/DDBJ databases">
        <title>Genome public.</title>
        <authorList>
            <person name="Liu C."/>
            <person name="Sun Q."/>
        </authorList>
    </citation>
    <scope>NUCLEOTIDE SEQUENCE</scope>
    <source>
        <strain evidence="1">NSJ-33</strain>
    </source>
</reference>